<proteinExistence type="predicted"/>
<dbReference type="Gene3D" id="3.40.50.2000">
    <property type="entry name" value="Glycogen Phosphorylase B"/>
    <property type="match status" value="2"/>
</dbReference>
<dbReference type="PANTHER" id="PTHR12526">
    <property type="entry name" value="GLYCOSYLTRANSFERASE"/>
    <property type="match status" value="1"/>
</dbReference>
<feature type="domain" description="Glycosyltransferase subfamily 4-like N-terminal" evidence="1">
    <location>
        <begin position="3"/>
        <end position="139"/>
    </location>
</feature>
<accession>A0A1J5SEN8</accession>
<organism evidence="2">
    <name type="scientific">mine drainage metagenome</name>
    <dbReference type="NCBI Taxonomy" id="410659"/>
    <lineage>
        <taxon>unclassified sequences</taxon>
        <taxon>metagenomes</taxon>
        <taxon>ecological metagenomes</taxon>
    </lineage>
</organism>
<comment type="caution">
    <text evidence="2">The sequence shown here is derived from an EMBL/GenBank/DDBJ whole genome shotgun (WGS) entry which is preliminary data.</text>
</comment>
<dbReference type="EMBL" id="MLJW01000041">
    <property type="protein sequence ID" value="OIR06778.1"/>
    <property type="molecule type" value="Genomic_DNA"/>
</dbReference>
<dbReference type="EC" id="2.4.1.290" evidence="2"/>
<dbReference type="Pfam" id="PF13692">
    <property type="entry name" value="Glyco_trans_1_4"/>
    <property type="match status" value="1"/>
</dbReference>
<protein>
    <submittedName>
        <fullName evidence="2">N, N'-diacetylbacillosaminyl-diphospho-undecaprenol alpha-1,3-N-acetylgalactosaminyltransferase</fullName>
        <ecNumber evidence="2">2.4.1.290</ecNumber>
    </submittedName>
</protein>
<dbReference type="PANTHER" id="PTHR12526:SF638">
    <property type="entry name" value="SPORE COAT PROTEIN SA"/>
    <property type="match status" value="1"/>
</dbReference>
<keyword evidence="2" id="KW-0328">Glycosyltransferase</keyword>
<keyword evidence="2" id="KW-0808">Transferase</keyword>
<evidence type="ECO:0000313" key="2">
    <source>
        <dbReference type="EMBL" id="OIR06778.1"/>
    </source>
</evidence>
<gene>
    <name evidence="2" type="primary">pglA_1</name>
    <name evidence="2" type="ORF">GALL_110260</name>
</gene>
<name>A0A1J5SEN8_9ZZZZ</name>
<evidence type="ECO:0000259" key="1">
    <source>
        <dbReference type="Pfam" id="PF13477"/>
    </source>
</evidence>
<sequence>MPKLLFLVTEDWYFCSHRLPVARAAKAAGYEVVVATRVSAHADAITAEGFKLIAIGLRRSSRNPWRELGAILEIAGIYRRERPDLVHHVALKPALYGAIAARLARVPAVVNALAGLGFVFASASRKARLLRPWVVGALRLSIDAKGSALIVQNPDDRKMLVEAGVVRAARVRLIRGSGVDIRRFALSPEPAGTPLVMLPSRLLWDKGVGEFVAAAKLLRERGVAARFALVGDSDPETAAAIPVGQLQAWQSGGAVEWWGRREDMPAVLASSHVVCLPSYRGEGLPKVLLEAAACGRPLVATDVPGCREIVIDGGNGLLVPPRDAPALAEAIGRLLADPGLRAAMGRRGRELVETEFSEERVVAQTLALYRELAGQ</sequence>
<reference evidence="2" key="1">
    <citation type="submission" date="2016-10" db="EMBL/GenBank/DDBJ databases">
        <title>Sequence of Gallionella enrichment culture.</title>
        <authorList>
            <person name="Poehlein A."/>
            <person name="Muehling M."/>
            <person name="Daniel R."/>
        </authorList>
    </citation>
    <scope>NUCLEOTIDE SEQUENCE</scope>
</reference>
<dbReference type="SUPFAM" id="SSF53756">
    <property type="entry name" value="UDP-Glycosyltransferase/glycogen phosphorylase"/>
    <property type="match status" value="1"/>
</dbReference>
<dbReference type="GO" id="GO:0102335">
    <property type="term" value="F:N,N'-diacetylbacillosaminyl-diphospho-undecaprenol alpha-1,3-N-acetylgalactosaminyltransferase activity"/>
    <property type="evidence" value="ECO:0007669"/>
    <property type="project" value="UniProtKB-EC"/>
</dbReference>
<dbReference type="AlphaFoldDB" id="A0A1J5SEN8"/>
<dbReference type="InterPro" id="IPR028098">
    <property type="entry name" value="Glyco_trans_4-like_N"/>
</dbReference>
<dbReference type="CDD" id="cd03808">
    <property type="entry name" value="GT4_CapM-like"/>
    <property type="match status" value="1"/>
</dbReference>
<dbReference type="Pfam" id="PF13477">
    <property type="entry name" value="Glyco_trans_4_2"/>
    <property type="match status" value="1"/>
</dbReference>